<evidence type="ECO:0000313" key="2">
    <source>
        <dbReference type="Proteomes" id="UP000632289"/>
    </source>
</evidence>
<accession>A0A927EY95</accession>
<dbReference type="EMBL" id="JACXYU010000004">
    <property type="protein sequence ID" value="MBD3932229.1"/>
    <property type="molecule type" value="Genomic_DNA"/>
</dbReference>
<reference evidence="1" key="1">
    <citation type="submission" date="2020-09" db="EMBL/GenBank/DDBJ databases">
        <title>Secondary metabolite and genome analysis of marine Streptomyces chumphonensis KK1-2T.</title>
        <authorList>
            <person name="Phongsopitanun W."/>
            <person name="Kanchanasin P."/>
            <person name="Pittayakhajonwut P."/>
            <person name="Suwanborirux K."/>
            <person name="Tanasupawat S."/>
        </authorList>
    </citation>
    <scope>NUCLEOTIDE SEQUENCE</scope>
    <source>
        <strain evidence="1">KK1-2</strain>
    </source>
</reference>
<dbReference type="RefSeq" id="WP_191209505.1">
    <property type="nucleotide sequence ID" value="NZ_BAABKL010000050.1"/>
</dbReference>
<keyword evidence="2" id="KW-1185">Reference proteome</keyword>
<dbReference type="Proteomes" id="UP000632289">
    <property type="component" value="Unassembled WGS sequence"/>
</dbReference>
<comment type="caution">
    <text evidence="1">The sequence shown here is derived from an EMBL/GenBank/DDBJ whole genome shotgun (WGS) entry which is preliminary data.</text>
</comment>
<protein>
    <submittedName>
        <fullName evidence="1">Uncharacterized protein</fullName>
    </submittedName>
</protein>
<organism evidence="1 2">
    <name type="scientific">Streptomyces chumphonensis</name>
    <dbReference type="NCBI Taxonomy" id="1214925"/>
    <lineage>
        <taxon>Bacteria</taxon>
        <taxon>Bacillati</taxon>
        <taxon>Actinomycetota</taxon>
        <taxon>Actinomycetes</taxon>
        <taxon>Kitasatosporales</taxon>
        <taxon>Streptomycetaceae</taxon>
        <taxon>Streptomyces</taxon>
    </lineage>
</organism>
<proteinExistence type="predicted"/>
<evidence type="ECO:0000313" key="1">
    <source>
        <dbReference type="EMBL" id="MBD3932229.1"/>
    </source>
</evidence>
<sequence length="72" mass="8023">MTSGRPEAGETLYDEVGEAVGEFHGERSAYLLRPLGGGKAWLADPADVRRPTRDELIRARLTLANRESRMPR</sequence>
<name>A0A927EY95_9ACTN</name>
<dbReference type="AlphaFoldDB" id="A0A927EY95"/>
<gene>
    <name evidence="1" type="ORF">IF129_11780</name>
</gene>